<keyword evidence="2" id="KW-1185">Reference proteome</keyword>
<accession>A0A411WJF9</accession>
<name>A0A411WJF9_9GAMM</name>
<gene>
    <name evidence="1" type="ORF">EKN56_07965</name>
</gene>
<dbReference type="RefSeq" id="WP_130591287.1">
    <property type="nucleotide sequence ID" value="NZ_CP034752.1"/>
</dbReference>
<evidence type="ECO:0000313" key="2">
    <source>
        <dbReference type="Proteomes" id="UP000293154"/>
    </source>
</evidence>
<evidence type="ECO:0000313" key="1">
    <source>
        <dbReference type="EMBL" id="QBH96339.1"/>
    </source>
</evidence>
<organism evidence="1 2">
    <name type="scientific">Limnobaculum zhutongyuii</name>
    <dbReference type="NCBI Taxonomy" id="2498113"/>
    <lineage>
        <taxon>Bacteria</taxon>
        <taxon>Pseudomonadati</taxon>
        <taxon>Pseudomonadota</taxon>
        <taxon>Gammaproteobacteria</taxon>
        <taxon>Enterobacterales</taxon>
        <taxon>Budviciaceae</taxon>
        <taxon>Limnobaculum</taxon>
    </lineage>
</organism>
<dbReference type="KEGG" id="prag:EKN56_07965"/>
<reference evidence="1 2" key="1">
    <citation type="submission" date="2019-03" db="EMBL/GenBank/DDBJ databases">
        <title>Pragia sp. nov. isolated from the gut tract of Carduelis flavirostris.</title>
        <authorList>
            <person name="Ge Y."/>
        </authorList>
    </citation>
    <scope>NUCLEOTIDE SEQUENCE [LARGE SCALE GENOMIC DNA]</scope>
    <source>
        <strain evidence="1 2">CF-458</strain>
    </source>
</reference>
<protein>
    <submittedName>
        <fullName evidence="1">Uncharacterized protein</fullName>
    </submittedName>
</protein>
<dbReference type="AlphaFoldDB" id="A0A411WJF9"/>
<sequence>MAGTTPTIELLKQPVQPLPEALRPWHSWLTWFAPEIYPGIAEFLRRLNPLLGPVRGENRAENRSRMGWVIFSAKVTMSDYY</sequence>
<proteinExistence type="predicted"/>
<dbReference type="EMBL" id="CP034752">
    <property type="protein sequence ID" value="QBH96339.1"/>
    <property type="molecule type" value="Genomic_DNA"/>
</dbReference>
<dbReference type="Proteomes" id="UP000293154">
    <property type="component" value="Chromosome"/>
</dbReference>